<reference evidence="1 2" key="1">
    <citation type="submission" date="2014-04" db="EMBL/GenBank/DDBJ databases">
        <authorList>
            <consortium name="DOE Joint Genome Institute"/>
            <person name="Kuo A."/>
            <person name="Kohler A."/>
            <person name="Costa M.D."/>
            <person name="Nagy L.G."/>
            <person name="Floudas D."/>
            <person name="Copeland A."/>
            <person name="Barry K.W."/>
            <person name="Cichocki N."/>
            <person name="Veneault-Fourrey C."/>
            <person name="LaButti K."/>
            <person name="Lindquist E.A."/>
            <person name="Lipzen A."/>
            <person name="Lundell T."/>
            <person name="Morin E."/>
            <person name="Murat C."/>
            <person name="Sun H."/>
            <person name="Tunlid A."/>
            <person name="Henrissat B."/>
            <person name="Grigoriev I.V."/>
            <person name="Hibbett D.S."/>
            <person name="Martin F."/>
            <person name="Nordberg H.P."/>
            <person name="Cantor M.N."/>
            <person name="Hua S.X."/>
        </authorList>
    </citation>
    <scope>NUCLEOTIDE SEQUENCE [LARGE SCALE GENOMIC DNA]</scope>
    <source>
        <strain evidence="1 2">Marx 270</strain>
    </source>
</reference>
<evidence type="ECO:0000313" key="1">
    <source>
        <dbReference type="EMBL" id="KIO09759.1"/>
    </source>
</evidence>
<gene>
    <name evidence="1" type="ORF">M404DRAFT_996622</name>
</gene>
<evidence type="ECO:0000313" key="2">
    <source>
        <dbReference type="Proteomes" id="UP000054217"/>
    </source>
</evidence>
<proteinExistence type="predicted"/>
<protein>
    <submittedName>
        <fullName evidence="1">Uncharacterized protein</fullName>
    </submittedName>
</protein>
<dbReference type="InParanoid" id="A0A0C3PN11"/>
<name>A0A0C3PN11_PISTI</name>
<dbReference type="HOGENOM" id="CLU_2741037_0_0_1"/>
<dbReference type="Proteomes" id="UP000054217">
    <property type="component" value="Unassembled WGS sequence"/>
</dbReference>
<accession>A0A0C3PN11</accession>
<organism evidence="1 2">
    <name type="scientific">Pisolithus tinctorius Marx 270</name>
    <dbReference type="NCBI Taxonomy" id="870435"/>
    <lineage>
        <taxon>Eukaryota</taxon>
        <taxon>Fungi</taxon>
        <taxon>Dikarya</taxon>
        <taxon>Basidiomycota</taxon>
        <taxon>Agaricomycotina</taxon>
        <taxon>Agaricomycetes</taxon>
        <taxon>Agaricomycetidae</taxon>
        <taxon>Boletales</taxon>
        <taxon>Sclerodermatineae</taxon>
        <taxon>Pisolithaceae</taxon>
        <taxon>Pisolithus</taxon>
    </lineage>
</organism>
<dbReference type="AlphaFoldDB" id="A0A0C3PN11"/>
<dbReference type="EMBL" id="KN831954">
    <property type="protein sequence ID" value="KIO09759.1"/>
    <property type="molecule type" value="Genomic_DNA"/>
</dbReference>
<sequence length="71" mass="7983">MYFVFSNEDHLVKYDELGTELSNPNLHGIISEYPISAGSIRRVSKDCREATHQGVSTLTPSVVKKPEYDVI</sequence>
<reference evidence="2" key="2">
    <citation type="submission" date="2015-01" db="EMBL/GenBank/DDBJ databases">
        <title>Evolutionary Origins and Diversification of the Mycorrhizal Mutualists.</title>
        <authorList>
            <consortium name="DOE Joint Genome Institute"/>
            <consortium name="Mycorrhizal Genomics Consortium"/>
            <person name="Kohler A."/>
            <person name="Kuo A."/>
            <person name="Nagy L.G."/>
            <person name="Floudas D."/>
            <person name="Copeland A."/>
            <person name="Barry K.W."/>
            <person name="Cichocki N."/>
            <person name="Veneault-Fourrey C."/>
            <person name="LaButti K."/>
            <person name="Lindquist E.A."/>
            <person name="Lipzen A."/>
            <person name="Lundell T."/>
            <person name="Morin E."/>
            <person name="Murat C."/>
            <person name="Riley R."/>
            <person name="Ohm R."/>
            <person name="Sun H."/>
            <person name="Tunlid A."/>
            <person name="Henrissat B."/>
            <person name="Grigoriev I.V."/>
            <person name="Hibbett D.S."/>
            <person name="Martin F."/>
        </authorList>
    </citation>
    <scope>NUCLEOTIDE SEQUENCE [LARGE SCALE GENOMIC DNA]</scope>
    <source>
        <strain evidence="2">Marx 270</strain>
    </source>
</reference>
<keyword evidence="2" id="KW-1185">Reference proteome</keyword>